<dbReference type="InterPro" id="IPR059226">
    <property type="entry name" value="Choice_anch_Q_dom"/>
</dbReference>
<dbReference type="RefSeq" id="WP_270026190.1">
    <property type="nucleotide sequence ID" value="NZ_JAPDDP010000027.1"/>
</dbReference>
<evidence type="ECO:0000259" key="3">
    <source>
        <dbReference type="Pfam" id="PF13229"/>
    </source>
</evidence>
<dbReference type="EMBL" id="JAPDDP010000027">
    <property type="protein sequence ID" value="MDA0181836.1"/>
    <property type="molecule type" value="Genomic_DNA"/>
</dbReference>
<feature type="compositionally biased region" description="Pro residues" evidence="1">
    <location>
        <begin position="349"/>
        <end position="374"/>
    </location>
</feature>
<feature type="region of interest" description="Disordered" evidence="1">
    <location>
        <begin position="333"/>
        <end position="386"/>
    </location>
</feature>
<dbReference type="AlphaFoldDB" id="A0A9X3S9T4"/>
<sequence length="544" mass="55410">MRLRVAMLAVAASLAVAGPAAADTYTVTGSADNSIPAGCAPAGAGAWTCTMLRAAVNAANASTTVDDEILITSPTVNLPVGQIDITDNATIAGLGARQTTIDATGAGAPAFRITGNSTVTLANMTVRRGTNANVDVFDGSQVSLAFVRLTAATSGVGLLNEGEAIVTYSLIDGNPGGGIRNVGGGGPAILTLGDSTIAGNTGAGINSIGNSANDVDILYSTIARNTGAGLAFDSQQLANVEASIIANNSVSCSGGTVDGTSNVESTTSCALDAGTNRVVSDPLLAAGLSNQGGFTDVLTIPANSPAADYVSPCFLLIDQRAFNRPANQPCDAGAYDRDAVDPGFVVDPQPTPTPTPAPPQPTPTPAPPAEPTPVPNRSVVGDEERGTVKVKLPGTSRFVDLNDVTSLPNNTEIDARKGAIKIKAVPKAGAPAEEATFSEGLFKLNQRGGVTTLTLSEVLDCPKGKKASLAAKKAKKRKLWGDGKGAFRTQGKYSAATVRGTKWLVEDTCTTTTVRVTQGVVRATGQGKSYTVRAGQKRVFRARK</sequence>
<feature type="chain" id="PRO_5040771855" evidence="2">
    <location>
        <begin position="23"/>
        <end position="544"/>
    </location>
</feature>
<dbReference type="Pfam" id="PF13229">
    <property type="entry name" value="Beta_helix"/>
    <property type="match status" value="1"/>
</dbReference>
<evidence type="ECO:0000313" key="4">
    <source>
        <dbReference type="EMBL" id="MDA0181836.1"/>
    </source>
</evidence>
<feature type="signal peptide" evidence="2">
    <location>
        <begin position="1"/>
        <end position="22"/>
    </location>
</feature>
<dbReference type="SUPFAM" id="SSF51126">
    <property type="entry name" value="Pectin lyase-like"/>
    <property type="match status" value="1"/>
</dbReference>
<evidence type="ECO:0000256" key="2">
    <source>
        <dbReference type="SAM" id="SignalP"/>
    </source>
</evidence>
<protein>
    <submittedName>
        <fullName evidence="4">Right-handed parallel beta-helix repeat-containing protein</fullName>
    </submittedName>
</protein>
<dbReference type="Proteomes" id="UP001147653">
    <property type="component" value="Unassembled WGS sequence"/>
</dbReference>
<feature type="domain" description="Right handed beta helix" evidence="3">
    <location>
        <begin position="111"/>
        <end position="262"/>
    </location>
</feature>
<dbReference type="InterPro" id="IPR011050">
    <property type="entry name" value="Pectin_lyase_fold/virulence"/>
</dbReference>
<evidence type="ECO:0000313" key="5">
    <source>
        <dbReference type="Proteomes" id="UP001147653"/>
    </source>
</evidence>
<dbReference type="NCBIfam" id="NF041518">
    <property type="entry name" value="choice_anch_Q"/>
    <property type="match status" value="1"/>
</dbReference>
<name>A0A9X3S9T4_9ACTN</name>
<evidence type="ECO:0000256" key="1">
    <source>
        <dbReference type="SAM" id="MobiDB-lite"/>
    </source>
</evidence>
<gene>
    <name evidence="4" type="ORF">OJ997_16150</name>
</gene>
<proteinExistence type="predicted"/>
<keyword evidence="5" id="KW-1185">Reference proteome</keyword>
<comment type="caution">
    <text evidence="4">The sequence shown here is derived from an EMBL/GenBank/DDBJ whole genome shotgun (WGS) entry which is preliminary data.</text>
</comment>
<organism evidence="4 5">
    <name type="scientific">Solirubrobacter phytolaccae</name>
    <dbReference type="NCBI Taxonomy" id="1404360"/>
    <lineage>
        <taxon>Bacteria</taxon>
        <taxon>Bacillati</taxon>
        <taxon>Actinomycetota</taxon>
        <taxon>Thermoleophilia</taxon>
        <taxon>Solirubrobacterales</taxon>
        <taxon>Solirubrobacteraceae</taxon>
        <taxon>Solirubrobacter</taxon>
    </lineage>
</organism>
<reference evidence="4" key="1">
    <citation type="submission" date="2022-10" db="EMBL/GenBank/DDBJ databases">
        <title>The WGS of Solirubrobacter phytolaccae KCTC 29190.</title>
        <authorList>
            <person name="Jiang Z."/>
        </authorList>
    </citation>
    <scope>NUCLEOTIDE SEQUENCE</scope>
    <source>
        <strain evidence="4">KCTC 29190</strain>
    </source>
</reference>
<dbReference type="InterPro" id="IPR039448">
    <property type="entry name" value="Beta_helix"/>
</dbReference>
<keyword evidence="2" id="KW-0732">Signal</keyword>
<accession>A0A9X3S9T4</accession>